<evidence type="ECO:0000256" key="1">
    <source>
        <dbReference type="SAM" id="Phobius"/>
    </source>
</evidence>
<reference evidence="2 3" key="1">
    <citation type="journal article" date="2014" name="Genome Announc.">
        <title>Draft genome sequence of Sclerotinia borealis, a psychrophilic plant pathogenic fungus.</title>
        <authorList>
            <person name="Mardanov A.V."/>
            <person name="Beletsky A.V."/>
            <person name="Kadnikov V.V."/>
            <person name="Ignatov A.N."/>
            <person name="Ravin N.V."/>
        </authorList>
    </citation>
    <scope>NUCLEOTIDE SEQUENCE [LARGE SCALE GENOMIC DNA]</scope>
    <source>
        <strain evidence="3">F-4157</strain>
    </source>
</reference>
<feature type="transmembrane region" description="Helical" evidence="1">
    <location>
        <begin position="277"/>
        <end position="295"/>
    </location>
</feature>
<keyword evidence="1" id="KW-0812">Transmembrane</keyword>
<keyword evidence="1" id="KW-0472">Membrane</keyword>
<name>W9CRL4_SCLBF</name>
<feature type="transmembrane region" description="Helical" evidence="1">
    <location>
        <begin position="12"/>
        <end position="36"/>
    </location>
</feature>
<feature type="transmembrane region" description="Helical" evidence="1">
    <location>
        <begin position="174"/>
        <end position="192"/>
    </location>
</feature>
<comment type="caution">
    <text evidence="2">The sequence shown here is derived from an EMBL/GenBank/DDBJ whole genome shotgun (WGS) entry which is preliminary data.</text>
</comment>
<proteinExistence type="predicted"/>
<feature type="transmembrane region" description="Helical" evidence="1">
    <location>
        <begin position="56"/>
        <end position="76"/>
    </location>
</feature>
<accession>W9CRL4</accession>
<feature type="transmembrane region" description="Helical" evidence="1">
    <location>
        <begin position="239"/>
        <end position="265"/>
    </location>
</feature>
<dbReference type="Proteomes" id="UP000019487">
    <property type="component" value="Unassembled WGS sequence"/>
</dbReference>
<keyword evidence="3" id="KW-1185">Reference proteome</keyword>
<keyword evidence="1" id="KW-1133">Transmembrane helix</keyword>
<dbReference type="EMBL" id="AYSA01000101">
    <property type="protein sequence ID" value="ESZ97135.1"/>
    <property type="molecule type" value="Genomic_DNA"/>
</dbReference>
<evidence type="ECO:0000313" key="3">
    <source>
        <dbReference type="Proteomes" id="UP000019487"/>
    </source>
</evidence>
<sequence length="377" mass="42094">MSYSFVFNDTPQVLNIFSEWLCWCILWAGIKVSSFISQKKTLDVRRDKAEEESTSLAFFVVTSSVCASIVEVNWILPFLTPALYIVTQNNSVDKYVLPSSFKSERSEYPANYGYHLIFYILIAISTSVLFLPSSANPVTIGLGLIFLICQTATYSRLSRHVDEVQSVHQLFSKLEGTCCWVVCFLTVILLVSQQQAPDILRLSVSSIFKASLWIAMMLLCNEGHACVLTLMSTFGLSTMYINVIPSPILAALSCLCALLILAHITSTLPHKCSTRRIIIFFAIFPIAALLFRFGISETIEAFSEMVNGLFTETLSSCTMNGNSTVRDVTDIVQTVIDEPSRLVAEFGPREEPKSWLDAIARFSNPYEDSTPVTIELR</sequence>
<dbReference type="HOGENOM" id="CLU_733962_0_0_1"/>
<protein>
    <submittedName>
        <fullName evidence="2">Uncharacterized protein</fullName>
    </submittedName>
</protein>
<organism evidence="2 3">
    <name type="scientific">Sclerotinia borealis (strain F-4128)</name>
    <dbReference type="NCBI Taxonomy" id="1432307"/>
    <lineage>
        <taxon>Eukaryota</taxon>
        <taxon>Fungi</taxon>
        <taxon>Dikarya</taxon>
        <taxon>Ascomycota</taxon>
        <taxon>Pezizomycotina</taxon>
        <taxon>Leotiomycetes</taxon>
        <taxon>Helotiales</taxon>
        <taxon>Sclerotiniaceae</taxon>
        <taxon>Sclerotinia</taxon>
    </lineage>
</organism>
<dbReference type="OrthoDB" id="3495285at2759"/>
<gene>
    <name evidence="2" type="ORF">SBOR_2493</name>
</gene>
<evidence type="ECO:0000313" key="2">
    <source>
        <dbReference type="EMBL" id="ESZ97135.1"/>
    </source>
</evidence>
<feature type="transmembrane region" description="Helical" evidence="1">
    <location>
        <begin position="112"/>
        <end position="131"/>
    </location>
</feature>
<dbReference type="AlphaFoldDB" id="W9CRL4"/>